<proteinExistence type="predicted"/>
<dbReference type="PATRIC" id="fig|67356.5.peg.4909"/>
<reference evidence="2" key="1">
    <citation type="submission" date="2015-07" db="EMBL/GenBank/DDBJ databases">
        <authorList>
            <person name="Ju K.-S."/>
            <person name="Doroghazi J.R."/>
            <person name="Metcalf W.W."/>
        </authorList>
    </citation>
    <scope>NUCLEOTIDE SEQUENCE [LARGE SCALE GENOMIC DNA]</scope>
    <source>
        <strain evidence="2">NRRL 2290</strain>
    </source>
</reference>
<evidence type="ECO:0000313" key="1">
    <source>
        <dbReference type="EMBL" id="KOG33273.1"/>
    </source>
</evidence>
<dbReference type="AlphaFoldDB" id="A0A0L8L4X4"/>
<dbReference type="Proteomes" id="UP000037251">
    <property type="component" value="Unassembled WGS sequence"/>
</dbReference>
<accession>A0A0L8L4X4</accession>
<dbReference type="RefSeq" id="WP_030040232.1">
    <property type="nucleotide sequence ID" value="NZ_KL575597.1"/>
</dbReference>
<evidence type="ECO:0000313" key="2">
    <source>
        <dbReference type="Proteomes" id="UP000037251"/>
    </source>
</evidence>
<dbReference type="EMBL" id="LGUS01000174">
    <property type="protein sequence ID" value="KOG33273.1"/>
    <property type="molecule type" value="Genomic_DNA"/>
</dbReference>
<gene>
    <name evidence="1" type="ORF">ADK37_23050</name>
</gene>
<keyword evidence="2" id="KW-1185">Reference proteome</keyword>
<sequence length="97" mass="10064">MTDTLARIEQHLAAAAAAIQGELAAITDPAARQDVARETLETLLPKLGHDVKMARAAAVAELKQGRTLAQVGQLLGGLSIARVDQILKAGGITAKTK</sequence>
<organism evidence="1 2">
    <name type="scientific">Streptomyces resistomycificus</name>
    <dbReference type="NCBI Taxonomy" id="67356"/>
    <lineage>
        <taxon>Bacteria</taxon>
        <taxon>Bacillati</taxon>
        <taxon>Actinomycetota</taxon>
        <taxon>Actinomycetes</taxon>
        <taxon>Kitasatosporales</taxon>
        <taxon>Streptomycetaceae</taxon>
        <taxon>Streptomyces</taxon>
        <taxon>Streptomyces aurantiacus group</taxon>
    </lineage>
</organism>
<name>A0A0L8L4X4_9ACTN</name>
<protein>
    <submittedName>
        <fullName evidence="1">Uncharacterized protein</fullName>
    </submittedName>
</protein>
<comment type="caution">
    <text evidence="1">The sequence shown here is derived from an EMBL/GenBank/DDBJ whole genome shotgun (WGS) entry which is preliminary data.</text>
</comment>